<dbReference type="InterPro" id="IPR005675">
    <property type="entry name" value="Citramal_synthase"/>
</dbReference>
<proteinExistence type="inferred from homology"/>
<reference evidence="12" key="1">
    <citation type="submission" date="2024-05" db="EMBL/GenBank/DDBJ databases">
        <authorList>
            <person name="Cai S.Y."/>
            <person name="Jin L.M."/>
            <person name="Li H.R."/>
        </authorList>
    </citation>
    <scope>NUCLEOTIDE SEQUENCE</scope>
    <source>
        <strain evidence="12">A5-74</strain>
    </source>
</reference>
<evidence type="ECO:0000256" key="9">
    <source>
        <dbReference type="RuleBase" id="RU003523"/>
    </source>
</evidence>
<dbReference type="InterPro" id="IPR036230">
    <property type="entry name" value="LeuA_allosteric_dom_sf"/>
</dbReference>
<dbReference type="EMBL" id="CP159218">
    <property type="protein sequence ID" value="XCG65070.1"/>
    <property type="molecule type" value="Genomic_DNA"/>
</dbReference>
<dbReference type="PANTHER" id="PTHR43538">
    <property type="entry name" value="ALPHA-IPM SYNTHASE/HOMOCITRATE SYNTHASE"/>
    <property type="match status" value="1"/>
</dbReference>
<accession>A0AAU8DV39</accession>
<organism evidence="12">
    <name type="scientific">Nakamurella sp. A5-74</name>
    <dbReference type="NCBI Taxonomy" id="3158264"/>
    <lineage>
        <taxon>Bacteria</taxon>
        <taxon>Bacillati</taxon>
        <taxon>Actinomycetota</taxon>
        <taxon>Actinomycetes</taxon>
        <taxon>Nakamurellales</taxon>
        <taxon>Nakamurellaceae</taxon>
        <taxon>Nakamurella</taxon>
    </lineage>
</organism>
<evidence type="ECO:0000256" key="6">
    <source>
        <dbReference type="ARBA" id="ARBA00023304"/>
    </source>
</evidence>
<dbReference type="GO" id="GO:0009097">
    <property type="term" value="P:isoleucine biosynthetic process"/>
    <property type="evidence" value="ECO:0007669"/>
    <property type="project" value="UniProtKB-UniRule"/>
</dbReference>
<dbReference type="NCBIfam" id="TIGR00977">
    <property type="entry name" value="citramal_synth"/>
    <property type="match status" value="1"/>
</dbReference>
<dbReference type="Pfam" id="PF22617">
    <property type="entry name" value="HCS_D2"/>
    <property type="match status" value="1"/>
</dbReference>
<evidence type="ECO:0000256" key="4">
    <source>
        <dbReference type="ARBA" id="ARBA00022624"/>
    </source>
</evidence>
<dbReference type="InterPro" id="IPR054691">
    <property type="entry name" value="LeuA/HCS_post-cat"/>
</dbReference>
<comment type="catalytic activity">
    <reaction evidence="7">
        <text>pyruvate + acetyl-CoA + H2O = (3R)-citramalate + CoA + H(+)</text>
        <dbReference type="Rhea" id="RHEA:19045"/>
        <dbReference type="ChEBI" id="CHEBI:15361"/>
        <dbReference type="ChEBI" id="CHEBI:15377"/>
        <dbReference type="ChEBI" id="CHEBI:15378"/>
        <dbReference type="ChEBI" id="CHEBI:30934"/>
        <dbReference type="ChEBI" id="CHEBI:57287"/>
        <dbReference type="ChEBI" id="CHEBI:57288"/>
        <dbReference type="EC" id="2.3.3.21"/>
    </reaction>
</comment>
<name>A0AAU8DV39_9ACTN</name>
<evidence type="ECO:0000256" key="2">
    <source>
        <dbReference type="ARBA" id="ARBA00006154"/>
    </source>
</evidence>
<dbReference type="Gene3D" id="3.20.20.70">
    <property type="entry name" value="Aldolase class I"/>
    <property type="match status" value="1"/>
</dbReference>
<feature type="domain" description="Pyruvate carboxyltransferase" evidence="11">
    <location>
        <begin position="51"/>
        <end position="319"/>
    </location>
</feature>
<protein>
    <recommendedName>
        <fullName evidence="8">Citramalate synthase</fullName>
        <ecNumber evidence="8">2.3.3.21</ecNumber>
    </recommendedName>
</protein>
<dbReference type="GO" id="GO:0004190">
    <property type="term" value="F:aspartic-type endopeptidase activity"/>
    <property type="evidence" value="ECO:0007669"/>
    <property type="project" value="InterPro"/>
</dbReference>
<dbReference type="SUPFAM" id="SSF110921">
    <property type="entry name" value="2-isopropylmalate synthase LeuA, allosteric (dimerisation) domain"/>
    <property type="match status" value="1"/>
</dbReference>
<evidence type="ECO:0000256" key="10">
    <source>
        <dbReference type="SAM" id="MobiDB-lite"/>
    </source>
</evidence>
<dbReference type="RefSeq" id="WP_353650681.1">
    <property type="nucleotide sequence ID" value="NZ_CP159218.1"/>
</dbReference>
<comment type="similarity">
    <text evidence="2 9">Belongs to the alpha-IPM synthase/homocitrate synthase family.</text>
</comment>
<dbReference type="Pfam" id="PF00682">
    <property type="entry name" value="HMGL-like"/>
    <property type="match status" value="1"/>
</dbReference>
<evidence type="ECO:0000313" key="12">
    <source>
        <dbReference type="EMBL" id="XCG65070.1"/>
    </source>
</evidence>
<dbReference type="EC" id="2.3.3.21" evidence="8"/>
<dbReference type="InterPro" id="IPR001969">
    <property type="entry name" value="Aspartic_peptidase_AS"/>
</dbReference>
<evidence type="ECO:0000259" key="11">
    <source>
        <dbReference type="PROSITE" id="PS50991"/>
    </source>
</evidence>
<dbReference type="PANTHER" id="PTHR43538:SF1">
    <property type="entry name" value="(R)-CITRAMALATE SYNTHASE"/>
    <property type="match status" value="1"/>
</dbReference>
<dbReference type="InterPro" id="IPR013709">
    <property type="entry name" value="2-isopropylmalate_synth_dimer"/>
</dbReference>
<evidence type="ECO:0000256" key="5">
    <source>
        <dbReference type="ARBA" id="ARBA00022679"/>
    </source>
</evidence>
<keyword evidence="4" id="KW-0412">Isoleucine biosynthesis</keyword>
<comment type="pathway">
    <text evidence="1">Amino-acid biosynthesis; L-isoleucine biosynthesis; 2-oxobutanoate from pyruvate: step 1/3.</text>
</comment>
<feature type="region of interest" description="Disordered" evidence="10">
    <location>
        <begin position="1"/>
        <end position="38"/>
    </location>
</feature>
<dbReference type="SUPFAM" id="SSF51569">
    <property type="entry name" value="Aldolase"/>
    <property type="match status" value="1"/>
</dbReference>
<evidence type="ECO:0000256" key="3">
    <source>
        <dbReference type="ARBA" id="ARBA00022605"/>
    </source>
</evidence>
<dbReference type="AlphaFoldDB" id="A0AAU8DV39"/>
<dbReference type="GO" id="GO:0009098">
    <property type="term" value="P:L-leucine biosynthetic process"/>
    <property type="evidence" value="ECO:0007669"/>
    <property type="project" value="InterPro"/>
</dbReference>
<dbReference type="PROSITE" id="PS50991">
    <property type="entry name" value="PYR_CT"/>
    <property type="match status" value="1"/>
</dbReference>
<dbReference type="SMART" id="SM00917">
    <property type="entry name" value="LeuA_dimer"/>
    <property type="match status" value="1"/>
</dbReference>
<gene>
    <name evidence="12" type="primary">cimA</name>
    <name evidence="12" type="ORF">ABLG96_07160</name>
</gene>
<keyword evidence="6" id="KW-0100">Branched-chain amino acid biosynthesis</keyword>
<dbReference type="PROSITE" id="PS00141">
    <property type="entry name" value="ASP_PROTEASE"/>
    <property type="match status" value="1"/>
</dbReference>
<keyword evidence="3" id="KW-0028">Amino-acid biosynthesis</keyword>
<dbReference type="GO" id="GO:0006508">
    <property type="term" value="P:proteolysis"/>
    <property type="evidence" value="ECO:0007669"/>
    <property type="project" value="InterPro"/>
</dbReference>
<evidence type="ECO:0000256" key="8">
    <source>
        <dbReference type="NCBIfam" id="TIGR00977"/>
    </source>
</evidence>
<evidence type="ECO:0000256" key="1">
    <source>
        <dbReference type="ARBA" id="ARBA00004743"/>
    </source>
</evidence>
<dbReference type="InterPro" id="IPR000891">
    <property type="entry name" value="PYR_CT"/>
</dbReference>
<keyword evidence="5 9" id="KW-0808">Transferase</keyword>
<dbReference type="Gene3D" id="3.30.160.270">
    <property type="match status" value="1"/>
</dbReference>
<dbReference type="GO" id="GO:0043714">
    <property type="term" value="F:(R)-citramalate synthase activity"/>
    <property type="evidence" value="ECO:0007669"/>
    <property type="project" value="UniProtKB-UniRule"/>
</dbReference>
<dbReference type="Pfam" id="PF08502">
    <property type="entry name" value="LeuA_dimer"/>
    <property type="match status" value="1"/>
</dbReference>
<sequence length="588" mass="62991">MSLPDTGVPLTSSVPQKSSPQKSSPQKSSPEKSLPRTAAGERVLSSLGDTFHVFDTTLRDGAQREGITYSVPDKLAVARLLDELGVGFIEGGWPGAMPKDTEFFARAAAGELELRSAQLVAFGATRKAGVRVQDDLQVRALLDSGAPVVTLVAKSDVRHVARALRTTNEENLAMVRDTVAFLVEHGRRVFLDCEHFFDGFSVDRDYGLRVGEAAVSAGADVMVLCDTNGGQLPVSLGRTVAEVVQRTGFRIGIHCQDDTGCAVANSVAAVEAGATHVQCTANGYGERAGNADLFAVLGNLIMKLELPVLPEGRQSELVRVSHAIAEIANIAPDTHQAYVGASAFSHKAGLHASAIKVDPELYNHLDPGAVGNDMHILITEMAGRASVELKARELGIDLADHPQVVERVVQTVKQREARGFSYEAADASFELLLREELARDGVGPDEPMTDLFTVESYRVIVENPLHTEREEVSSEATVKVHVAGRRVIATAEGNGPVNALDTALRTALDGLAELRDVELIDYKVRILDGDAGTDSVTRVLVSSTDSHREWTTVGVHPNVVEASWQALVDSLRYALTRSAPSPTAHRSA</sequence>
<dbReference type="GO" id="GO:0003852">
    <property type="term" value="F:2-isopropylmalate synthase activity"/>
    <property type="evidence" value="ECO:0007669"/>
    <property type="project" value="InterPro"/>
</dbReference>
<dbReference type="InterPro" id="IPR013785">
    <property type="entry name" value="Aldolase_TIM"/>
</dbReference>
<feature type="compositionally biased region" description="Low complexity" evidence="10">
    <location>
        <begin position="12"/>
        <end position="28"/>
    </location>
</feature>
<dbReference type="CDD" id="cd07941">
    <property type="entry name" value="DRE_TIM_LeuA3"/>
    <property type="match status" value="1"/>
</dbReference>
<dbReference type="Gene3D" id="1.10.238.260">
    <property type="match status" value="1"/>
</dbReference>
<dbReference type="PROSITE" id="PS00815">
    <property type="entry name" value="AIPM_HOMOCIT_SYNTH_1"/>
    <property type="match status" value="1"/>
</dbReference>
<evidence type="ECO:0000256" key="7">
    <source>
        <dbReference type="ARBA" id="ARBA00048263"/>
    </source>
</evidence>
<dbReference type="InterPro" id="IPR002034">
    <property type="entry name" value="AIPM/Hcit_synth_CS"/>
</dbReference>